<name>T0ZRJ2_9ZZZZ</name>
<gene>
    <name evidence="2" type="ORF">B1B_18172</name>
</gene>
<reference evidence="2" key="1">
    <citation type="submission" date="2013-08" db="EMBL/GenBank/DDBJ databases">
        <authorList>
            <person name="Mendez C."/>
            <person name="Richter M."/>
            <person name="Ferrer M."/>
            <person name="Sanchez J."/>
        </authorList>
    </citation>
    <scope>NUCLEOTIDE SEQUENCE</scope>
</reference>
<dbReference type="EMBL" id="AUZY01012159">
    <property type="protein sequence ID" value="EQD31354.1"/>
    <property type="molecule type" value="Genomic_DNA"/>
</dbReference>
<comment type="caution">
    <text evidence="2">The sequence shown here is derived from an EMBL/GenBank/DDBJ whole genome shotgun (WGS) entry which is preliminary data.</text>
</comment>
<dbReference type="Pfam" id="PF01850">
    <property type="entry name" value="PIN"/>
    <property type="match status" value="1"/>
</dbReference>
<reference evidence="2" key="2">
    <citation type="journal article" date="2014" name="ISME J.">
        <title>Microbial stratification in low pH oxic and suboxic macroscopic growths along an acid mine drainage.</title>
        <authorList>
            <person name="Mendez-Garcia C."/>
            <person name="Mesa V."/>
            <person name="Sprenger R.R."/>
            <person name="Richter M."/>
            <person name="Diez M.S."/>
            <person name="Solano J."/>
            <person name="Bargiela R."/>
            <person name="Golyshina O.V."/>
            <person name="Manteca A."/>
            <person name="Ramos J.L."/>
            <person name="Gallego J.R."/>
            <person name="Llorente I."/>
            <person name="Martins Dos Santos V.A."/>
            <person name="Jensen O.N."/>
            <person name="Pelaez A.I."/>
            <person name="Sanchez J."/>
            <person name="Ferrer M."/>
        </authorList>
    </citation>
    <scope>NUCLEOTIDE SEQUENCE</scope>
</reference>
<dbReference type="InterPro" id="IPR029060">
    <property type="entry name" value="PIN-like_dom_sf"/>
</dbReference>
<accession>T0ZRJ2</accession>
<sequence>MDLVLADTSVWIAHFRKPNPVLQTLLSADQVLCHPLVLIEIACGTPPAPRGRTLSALRQLRSATVANTEEPLALIEREQLQDSGCGAVDLLLLASVLLTSDAVLWTLDKNLVALAARFEISFG</sequence>
<evidence type="ECO:0000259" key="1">
    <source>
        <dbReference type="Pfam" id="PF01850"/>
    </source>
</evidence>
<protein>
    <submittedName>
        <fullName evidence="2">PilT domain-containing protein</fullName>
    </submittedName>
</protein>
<proteinExistence type="predicted"/>
<dbReference type="SUPFAM" id="SSF88723">
    <property type="entry name" value="PIN domain-like"/>
    <property type="match status" value="1"/>
</dbReference>
<dbReference type="AlphaFoldDB" id="T0ZRJ2"/>
<feature type="domain" description="PIN" evidence="1">
    <location>
        <begin position="5"/>
        <end position="115"/>
    </location>
</feature>
<organism evidence="2">
    <name type="scientific">mine drainage metagenome</name>
    <dbReference type="NCBI Taxonomy" id="410659"/>
    <lineage>
        <taxon>unclassified sequences</taxon>
        <taxon>metagenomes</taxon>
        <taxon>ecological metagenomes</taxon>
    </lineage>
</organism>
<dbReference type="InterPro" id="IPR002716">
    <property type="entry name" value="PIN_dom"/>
</dbReference>
<dbReference type="Gene3D" id="3.40.50.1010">
    <property type="entry name" value="5'-nuclease"/>
    <property type="match status" value="1"/>
</dbReference>
<evidence type="ECO:0000313" key="2">
    <source>
        <dbReference type="EMBL" id="EQD31354.1"/>
    </source>
</evidence>